<dbReference type="PROSITE" id="PS00092">
    <property type="entry name" value="N6_MTASE"/>
    <property type="match status" value="1"/>
</dbReference>
<dbReference type="Pfam" id="PF03602">
    <property type="entry name" value="Cons_hypoth95"/>
    <property type="match status" value="1"/>
</dbReference>
<dbReference type="GO" id="GO:0032259">
    <property type="term" value="P:methylation"/>
    <property type="evidence" value="ECO:0007669"/>
    <property type="project" value="UniProtKB-KW"/>
</dbReference>
<dbReference type="RefSeq" id="WP_322497363.1">
    <property type="nucleotide sequence ID" value="NZ_JARGYT010000007.1"/>
</dbReference>
<dbReference type="PIRSF" id="PIRSF004553">
    <property type="entry name" value="CHP00095"/>
    <property type="match status" value="1"/>
</dbReference>
<dbReference type="PANTHER" id="PTHR43542">
    <property type="entry name" value="METHYLTRANSFERASE"/>
    <property type="match status" value="1"/>
</dbReference>
<organism evidence="3 4">
    <name type="scientific">Candidatus Cyrtobacter comes</name>
    <dbReference type="NCBI Taxonomy" id="675776"/>
    <lineage>
        <taxon>Bacteria</taxon>
        <taxon>Pseudomonadati</taxon>
        <taxon>Pseudomonadota</taxon>
        <taxon>Alphaproteobacteria</taxon>
        <taxon>Rickettsiales</taxon>
        <taxon>Candidatus Midichloriaceae</taxon>
        <taxon>Candidatus Cyrtobacter</taxon>
    </lineage>
</organism>
<dbReference type="GO" id="GO:0008168">
    <property type="term" value="F:methyltransferase activity"/>
    <property type="evidence" value="ECO:0007669"/>
    <property type="project" value="UniProtKB-KW"/>
</dbReference>
<dbReference type="InterPro" id="IPR004398">
    <property type="entry name" value="RNA_MeTrfase_RsmD"/>
</dbReference>
<sequence>MRIISGKFKGRKISGLIPKSTRPTTSKLRESTFNIISSILNARGKSFDEITMLDLCCGTGAVGIEGLSRGVNHVTFIDRELSCIDLVKKILNHLQCDEKHFSLHIGDATNLRLTNIAYDFVYVDPPYEQNILNKTLHMLSGLGYLYNGSIVILEHGKNLVLDLPETFQQLSKKIYGNMALSVLEHLT</sequence>
<keyword evidence="4" id="KW-1185">Reference proteome</keyword>
<dbReference type="PANTHER" id="PTHR43542:SF1">
    <property type="entry name" value="METHYLTRANSFERASE"/>
    <property type="match status" value="1"/>
</dbReference>
<dbReference type="Gene3D" id="3.40.50.150">
    <property type="entry name" value="Vaccinia Virus protein VP39"/>
    <property type="match status" value="1"/>
</dbReference>
<dbReference type="InterPro" id="IPR029063">
    <property type="entry name" value="SAM-dependent_MTases_sf"/>
</dbReference>
<evidence type="ECO:0000256" key="1">
    <source>
        <dbReference type="ARBA" id="ARBA00022603"/>
    </source>
</evidence>
<comment type="caution">
    <text evidence="3">The sequence shown here is derived from an EMBL/GenBank/DDBJ whole genome shotgun (WGS) entry which is preliminary data.</text>
</comment>
<protein>
    <submittedName>
        <fullName evidence="3">Ribosomal RNA small subunit methyltransferase D</fullName>
    </submittedName>
</protein>
<dbReference type="EMBL" id="JARGYT010000007">
    <property type="protein sequence ID" value="MDZ5761861.1"/>
    <property type="molecule type" value="Genomic_DNA"/>
</dbReference>
<evidence type="ECO:0000313" key="4">
    <source>
        <dbReference type="Proteomes" id="UP001293791"/>
    </source>
</evidence>
<dbReference type="SUPFAM" id="SSF53335">
    <property type="entry name" value="S-adenosyl-L-methionine-dependent methyltransferases"/>
    <property type="match status" value="1"/>
</dbReference>
<accession>A0ABU5L6W3</accession>
<proteinExistence type="predicted"/>
<keyword evidence="1 3" id="KW-0489">Methyltransferase</keyword>
<dbReference type="CDD" id="cd02440">
    <property type="entry name" value="AdoMet_MTases"/>
    <property type="match status" value="1"/>
</dbReference>
<keyword evidence="2" id="KW-0808">Transferase</keyword>
<dbReference type="InterPro" id="IPR002052">
    <property type="entry name" value="DNA_methylase_N6_adenine_CS"/>
</dbReference>
<evidence type="ECO:0000313" key="3">
    <source>
        <dbReference type="EMBL" id="MDZ5761861.1"/>
    </source>
</evidence>
<gene>
    <name evidence="3" type="ORF">Cyrtocomes_00221</name>
</gene>
<reference evidence="3 4" key="1">
    <citation type="submission" date="2023-02" db="EMBL/GenBank/DDBJ databases">
        <title>Host association and intracellularity evolved multiple times independently in the Rickettsiales.</title>
        <authorList>
            <person name="Castelli M."/>
            <person name="Nardi T."/>
            <person name="Gammuto L."/>
            <person name="Bellinzona G."/>
            <person name="Sabaneyeva E."/>
            <person name="Potekhin A."/>
            <person name="Serra V."/>
            <person name="Petroni G."/>
            <person name="Sassera D."/>
        </authorList>
    </citation>
    <scope>NUCLEOTIDE SEQUENCE [LARGE SCALE GENOMIC DNA]</scope>
    <source>
        <strain evidence="3 4">BOD18</strain>
    </source>
</reference>
<name>A0ABU5L6W3_9RICK</name>
<evidence type="ECO:0000256" key="2">
    <source>
        <dbReference type="ARBA" id="ARBA00022679"/>
    </source>
</evidence>
<dbReference type="Proteomes" id="UP001293791">
    <property type="component" value="Unassembled WGS sequence"/>
</dbReference>
<dbReference type="NCBIfam" id="TIGR00095">
    <property type="entry name" value="16S rRNA (guanine(966)-N(2))-methyltransferase RsmD"/>
    <property type="match status" value="1"/>
</dbReference>